<dbReference type="EMBL" id="JBHRYJ010000001">
    <property type="protein sequence ID" value="MFC3674447.1"/>
    <property type="molecule type" value="Genomic_DNA"/>
</dbReference>
<proteinExistence type="predicted"/>
<evidence type="ECO:0000313" key="2">
    <source>
        <dbReference type="EMBL" id="MFC3674447.1"/>
    </source>
</evidence>
<organism evidence="2 3">
    <name type="scientific">Ferrovibrio xuzhouensis</name>
    <dbReference type="NCBI Taxonomy" id="1576914"/>
    <lineage>
        <taxon>Bacteria</taxon>
        <taxon>Pseudomonadati</taxon>
        <taxon>Pseudomonadota</taxon>
        <taxon>Alphaproteobacteria</taxon>
        <taxon>Rhodospirillales</taxon>
        <taxon>Rhodospirillaceae</taxon>
        <taxon>Ferrovibrio</taxon>
    </lineage>
</organism>
<comment type="caution">
    <text evidence="2">The sequence shown here is derived from an EMBL/GenBank/DDBJ whole genome shotgun (WGS) entry which is preliminary data.</text>
</comment>
<dbReference type="RefSeq" id="WP_379721438.1">
    <property type="nucleotide sequence ID" value="NZ_JBHRYJ010000001.1"/>
</dbReference>
<name>A0ABV7VBK7_9PROT</name>
<gene>
    <name evidence="2" type="ORF">ACFOOQ_02765</name>
</gene>
<protein>
    <recommendedName>
        <fullName evidence="4">AsmA domain-containing protein</fullName>
    </recommendedName>
</protein>
<evidence type="ECO:0000256" key="1">
    <source>
        <dbReference type="SAM" id="MobiDB-lite"/>
    </source>
</evidence>
<evidence type="ECO:0000313" key="3">
    <source>
        <dbReference type="Proteomes" id="UP001595711"/>
    </source>
</evidence>
<feature type="region of interest" description="Disordered" evidence="1">
    <location>
        <begin position="239"/>
        <end position="260"/>
    </location>
</feature>
<sequence>MIKKVALVFAVLVVVIAGGIYYFASNLDSIVKAAIEKYGSEATQAKVSLKAVELSPAQGSGSLKGLVVGNPKGFSTPEAMALGDVSISLDIGSLQSNPIVIKQVLIEQPAITYEYGAAGSNLQAIQKNVQAYAAGFGGGSGGKADSGASAGGDKGSEKKVVIQDLVISGGKIGISAAALQGRSLSSPLPTIHLKDIGKDKGGASPAEVAQKIIGTISAEASQIAARDLQKQLGSMLKDGAGAAGGAAGGATDKLKGLLGK</sequence>
<reference evidence="3" key="1">
    <citation type="journal article" date="2019" name="Int. J. Syst. Evol. Microbiol.">
        <title>The Global Catalogue of Microorganisms (GCM) 10K type strain sequencing project: providing services to taxonomists for standard genome sequencing and annotation.</title>
        <authorList>
            <consortium name="The Broad Institute Genomics Platform"/>
            <consortium name="The Broad Institute Genome Sequencing Center for Infectious Disease"/>
            <person name="Wu L."/>
            <person name="Ma J."/>
        </authorList>
    </citation>
    <scope>NUCLEOTIDE SEQUENCE [LARGE SCALE GENOMIC DNA]</scope>
    <source>
        <strain evidence="3">KCTC 42182</strain>
    </source>
</reference>
<dbReference type="Proteomes" id="UP001595711">
    <property type="component" value="Unassembled WGS sequence"/>
</dbReference>
<accession>A0ABV7VBK7</accession>
<evidence type="ECO:0008006" key="4">
    <source>
        <dbReference type="Google" id="ProtNLM"/>
    </source>
</evidence>
<keyword evidence="3" id="KW-1185">Reference proteome</keyword>